<name>A0A433QFV9_9FUNG</name>
<dbReference type="AlphaFoldDB" id="A0A433QFV9"/>
<reference evidence="2 3" key="1">
    <citation type="journal article" date="2018" name="New Phytol.">
        <title>Phylogenomics of Endogonaceae and evolution of mycorrhizas within Mucoromycota.</title>
        <authorList>
            <person name="Chang Y."/>
            <person name="Desiro A."/>
            <person name="Na H."/>
            <person name="Sandor L."/>
            <person name="Lipzen A."/>
            <person name="Clum A."/>
            <person name="Barry K."/>
            <person name="Grigoriev I.V."/>
            <person name="Martin F.M."/>
            <person name="Stajich J.E."/>
            <person name="Smith M.E."/>
            <person name="Bonito G."/>
            <person name="Spatafora J.W."/>
        </authorList>
    </citation>
    <scope>NUCLEOTIDE SEQUENCE [LARGE SCALE GENOMIC DNA]</scope>
    <source>
        <strain evidence="2 3">AD002</strain>
    </source>
</reference>
<dbReference type="Pfam" id="PF07958">
    <property type="entry name" value="DUF1688"/>
    <property type="match status" value="1"/>
</dbReference>
<evidence type="ECO:0000256" key="1">
    <source>
        <dbReference type="SAM" id="MobiDB-lite"/>
    </source>
</evidence>
<organism evidence="2 3">
    <name type="scientific">Jimgerdemannia flammicorona</name>
    <dbReference type="NCBI Taxonomy" id="994334"/>
    <lineage>
        <taxon>Eukaryota</taxon>
        <taxon>Fungi</taxon>
        <taxon>Fungi incertae sedis</taxon>
        <taxon>Mucoromycota</taxon>
        <taxon>Mucoromycotina</taxon>
        <taxon>Endogonomycetes</taxon>
        <taxon>Endogonales</taxon>
        <taxon>Endogonaceae</taxon>
        <taxon>Jimgerdemannia</taxon>
    </lineage>
</organism>
<dbReference type="PANTHER" id="PTHR31687">
    <property type="match status" value="1"/>
</dbReference>
<accession>A0A433QFV9</accession>
<sequence length="489" mass="54440">TRHTGRKDNSTPSPHPPPPPPPPPHRLFTLEDQQEEQIEEMRMSPAPTTPEDYLKSLKAIRERCTKVYDKAKAGKLHHFDVDTSKLTDVVQFVVSLIRRDHPDISKIPPHSRWRHFDVGGRPRVQNLVNSWKGKCDDPVEHTRRILDLVIVSVLLDAGAGTVWSYKEKSTGRTYRRSEGLGIASLDMFLDGAFSSNPDQPHQSNAAALIKLTEEQLRTGFQVTESNTLVGVEGRTGLLNKLGQALLDKPEFFPSQKGQSPRPGNLLDYLLAHPTSNKKKGPIIRVETIWTVVMGLGSIWPSRTQFNGVNLGDVWPCEAIRPQGSSPTTAEHFVPFHKLSQWLTYSMIEPITKILGATVEGLDLLTGLPEYRNGGLLIDTGLLVLKKSDYERGIANYKENAQKNGQSGVEVVPMFESSDPVIVEWRALTVIYLDVVADHVRSALKVNKKQMSLAQVLEGGTWMAGRELAEISRPNTKEPPIVIKSDGTLF</sequence>
<evidence type="ECO:0000313" key="3">
    <source>
        <dbReference type="Proteomes" id="UP000274822"/>
    </source>
</evidence>
<comment type="caution">
    <text evidence="2">The sequence shown here is derived from an EMBL/GenBank/DDBJ whole genome shotgun (WGS) entry which is preliminary data.</text>
</comment>
<keyword evidence="3" id="KW-1185">Reference proteome</keyword>
<feature type="compositionally biased region" description="Pro residues" evidence="1">
    <location>
        <begin position="13"/>
        <end position="25"/>
    </location>
</feature>
<dbReference type="InterPro" id="IPR012469">
    <property type="entry name" value="DUF1688"/>
</dbReference>
<protein>
    <recommendedName>
        <fullName evidence="4">DUF1688-domain-containing protein</fullName>
    </recommendedName>
</protein>
<dbReference type="EMBL" id="RBNJ01006248">
    <property type="protein sequence ID" value="RUS28700.1"/>
    <property type="molecule type" value="Genomic_DNA"/>
</dbReference>
<feature type="region of interest" description="Disordered" evidence="1">
    <location>
        <begin position="1"/>
        <end position="28"/>
    </location>
</feature>
<gene>
    <name evidence="2" type="ORF">BC938DRAFT_481549</name>
</gene>
<dbReference type="PANTHER" id="PTHR31687:SF3">
    <property type="entry name" value="PROTEIN URG3"/>
    <property type="match status" value="1"/>
</dbReference>
<evidence type="ECO:0008006" key="4">
    <source>
        <dbReference type="Google" id="ProtNLM"/>
    </source>
</evidence>
<evidence type="ECO:0000313" key="2">
    <source>
        <dbReference type="EMBL" id="RUS28700.1"/>
    </source>
</evidence>
<feature type="non-terminal residue" evidence="2">
    <location>
        <position position="1"/>
    </location>
</feature>
<proteinExistence type="predicted"/>
<dbReference type="Proteomes" id="UP000274822">
    <property type="component" value="Unassembled WGS sequence"/>
</dbReference>